<evidence type="ECO:0000256" key="5">
    <source>
        <dbReference type="ARBA" id="ARBA00023242"/>
    </source>
</evidence>
<reference evidence="7" key="2">
    <citation type="submission" date="2016-06" db="EMBL/GenBank/DDBJ databases">
        <title>The genome of a short-lived fish provides insights into sex chromosome evolution and the genetic control of aging.</title>
        <authorList>
            <person name="Reichwald K."/>
            <person name="Felder M."/>
            <person name="Petzold A."/>
            <person name="Koch P."/>
            <person name="Groth M."/>
            <person name="Platzer M."/>
        </authorList>
    </citation>
    <scope>NUCLEOTIDE SEQUENCE</scope>
    <source>
        <tissue evidence="7">Brain</tissue>
    </source>
</reference>
<dbReference type="GO" id="GO:0031965">
    <property type="term" value="C:nuclear membrane"/>
    <property type="evidence" value="ECO:0007669"/>
    <property type="project" value="UniProtKB-SubCell"/>
</dbReference>
<evidence type="ECO:0000256" key="3">
    <source>
        <dbReference type="ARBA" id="ARBA00022737"/>
    </source>
</evidence>
<proteinExistence type="predicted"/>
<accession>A0A1A7Z156</accession>
<comment type="subcellular location">
    <subcellularLocation>
        <location evidence="1">Nucleus membrane</location>
    </subcellularLocation>
</comment>
<reference evidence="7" key="1">
    <citation type="submission" date="2016-05" db="EMBL/GenBank/DDBJ databases">
        <authorList>
            <person name="Lavstsen T."/>
            <person name="Jespersen J.S."/>
        </authorList>
    </citation>
    <scope>NUCLEOTIDE SEQUENCE</scope>
    <source>
        <tissue evidence="7">Brain</tissue>
    </source>
</reference>
<feature type="coiled-coil region" evidence="6">
    <location>
        <begin position="1240"/>
        <end position="1267"/>
    </location>
</feature>
<evidence type="ECO:0000313" key="7">
    <source>
        <dbReference type="EMBL" id="SBP36091.1"/>
    </source>
</evidence>
<dbReference type="InterPro" id="IPR018159">
    <property type="entry name" value="Spectrin/alpha-actinin"/>
</dbReference>
<dbReference type="PANTHER" id="PTHR14514">
    <property type="entry name" value="PKA ANCHORING PROTEIN"/>
    <property type="match status" value="1"/>
</dbReference>
<feature type="coiled-coil region" evidence="6">
    <location>
        <begin position="859"/>
        <end position="886"/>
    </location>
</feature>
<keyword evidence="6" id="KW-0175">Coiled coil</keyword>
<feature type="coiled-coil region" evidence="6">
    <location>
        <begin position="361"/>
        <end position="413"/>
    </location>
</feature>
<dbReference type="Pfam" id="PF00435">
    <property type="entry name" value="Spectrin"/>
    <property type="match status" value="2"/>
</dbReference>
<dbReference type="PANTHER" id="PTHR14514:SF3">
    <property type="entry name" value="NESPRIN-1"/>
    <property type="match status" value="1"/>
</dbReference>
<keyword evidence="3" id="KW-0677">Repeat</keyword>
<evidence type="ECO:0000256" key="4">
    <source>
        <dbReference type="ARBA" id="ARBA00023136"/>
    </source>
</evidence>
<evidence type="ECO:0000256" key="2">
    <source>
        <dbReference type="ARBA" id="ARBA00022553"/>
    </source>
</evidence>
<keyword evidence="2" id="KW-0597">Phosphoprotein</keyword>
<name>A0A1A7Z156_9TELE</name>
<dbReference type="CDD" id="cd00176">
    <property type="entry name" value="SPEC"/>
    <property type="match status" value="1"/>
</dbReference>
<sequence>ECQNKERLLEQRFRAALRDFQQWLVNAKISTAKCFDVPQTVTEASTALQRIQEFLSDRENGQARLSTVGASGELLMAVVSKDRVEGIKAKVANAREDWKSLMNNLQMREDALKNLQSQMTEFESSAEPLQEWLNSTEGQAAGKGFVHRVSQLSAQYLALSNLTKDKASRIERIVGEHQLFSQGLKELQDWVCEAQRVIGTCTSSTTDKSVLEDRMLQLEALLAARQEREIQLKMLLTRGEAVQRNTSAEGVPVIRKQIQDLKDSWDSLLSASIQCKSQLEGALSQWTSYQEDVEQFVQWMERVEETLSCSDRQYSEMRDKTANLGRTKLLYEEVLSHSSPLETIATKGSNMAEHGTTQQEVQQLHSRYNTLKEKAKNAVCKAKELVMIEDRALDTAKQEWAAHQRRLEETQAQLHSTLTRLRQMGHRFLNLAQWLEDTEKVANIRNNRRSDRSTKQRRSRWPHAQQVLEETYISSRVSVTATQLTARYHSMLLSIQDTIKQLQEELKSLEEAENLCVSFTEWLNSTQKSFTTLTDHAEALDRVAMERKMKKLETLQSELQRGHNFLKSLRERAEQAAGFLDETGAESLGGEMVQSHDGSVRSVMEKGDTLLASVHYPSIRDKMHRLQKDYTALCKAAVAHVDNLEGQVKEQEAYHNELQEVERWLLQMSSRMVTPDPSVSSSLEAATQHLARHKAIMEEIAGFEDRLSALKEQGDHLVQGCSDRVQSRLRQQVQNHQQGIRDSYSAICSTAQRVYQSLDHELQRHVSLQDTLDQCNTWLSSVSEKPEPHSEPSLCLEEALQQVKQERALQEQASTYLQLVCSACDLSELRVRETAAAIQHIKLQIEERMLLCEEVADSWRDFEERKADLETQLRETEQQLQNLIRRPAELKRGWMELGQRAEELEAQRGEDMQRSGEYQESVAAVEELFHQVSREWDYLARADTESTSEHLEALRKLASDLEDQRETLEDLRDQRQAILPRLSLLDKELVKQQALGTRVAQRRKYLSKAFTERTQFLQGLGRALSWVKQQERKALIDDHVALLPEDLTKQVAACRGIQSGLRAYQRELASLWVQGRELERDATDKERGETLARLEDLQASFETALQRTTQRLTSLEKALISRKYFKVDLDKTCHWLRRADAITFPEINFSSVDESWDLQTQLSNFQSVLEQASEYENLLLIVQRIGQEILPTLNEIDHCYLDERLNALPQQYNAILALAKEKKDRVQQIILERKEFSTFFDITRNALQELQEQFDNLEKQTISVREEDAVNLMNKYRGIDESLVHISPAVRELHGKHEGFLIRGQQYRPEETQRLVRLHDALKRRNNQRIKHLNGRLKKLTEHNRVMSNLDSTLKSVDEELVKVKSSKDLRTSDKITTLFSLMESLDGARSQVEESFKEIKSLDLKFDAAAFQESSLQLERLHSR</sequence>
<dbReference type="EMBL" id="HADX01013859">
    <property type="protein sequence ID" value="SBP36091.1"/>
    <property type="molecule type" value="Transcribed_RNA"/>
</dbReference>
<dbReference type="Gene3D" id="1.20.58.60">
    <property type="match status" value="7"/>
</dbReference>
<dbReference type="InterPro" id="IPR002017">
    <property type="entry name" value="Spectrin_repeat"/>
</dbReference>
<feature type="non-terminal residue" evidence="7">
    <location>
        <position position="1"/>
    </location>
</feature>
<dbReference type="SMART" id="SM00150">
    <property type="entry name" value="SPEC"/>
    <property type="match status" value="7"/>
</dbReference>
<organism evidence="7">
    <name type="scientific">Iconisemion striatum</name>
    <dbReference type="NCBI Taxonomy" id="60296"/>
    <lineage>
        <taxon>Eukaryota</taxon>
        <taxon>Metazoa</taxon>
        <taxon>Chordata</taxon>
        <taxon>Craniata</taxon>
        <taxon>Vertebrata</taxon>
        <taxon>Euteleostomi</taxon>
        <taxon>Actinopterygii</taxon>
        <taxon>Neopterygii</taxon>
        <taxon>Teleostei</taxon>
        <taxon>Neoteleostei</taxon>
        <taxon>Acanthomorphata</taxon>
        <taxon>Ovalentaria</taxon>
        <taxon>Atherinomorphae</taxon>
        <taxon>Cyprinodontiformes</taxon>
        <taxon>Nothobranchiidae</taxon>
        <taxon>Iconisemion</taxon>
    </lineage>
</organism>
<protein>
    <submittedName>
        <fullName evidence="7">Spectrin repeat containing, nuclear envelope 1a</fullName>
    </submittedName>
</protein>
<gene>
    <name evidence="7" type="primary">SYNE1A</name>
</gene>
<dbReference type="SUPFAM" id="SSF46966">
    <property type="entry name" value="Spectrin repeat"/>
    <property type="match status" value="7"/>
</dbReference>
<evidence type="ECO:0000256" key="6">
    <source>
        <dbReference type="SAM" id="Coils"/>
    </source>
</evidence>
<evidence type="ECO:0000256" key="1">
    <source>
        <dbReference type="ARBA" id="ARBA00004126"/>
    </source>
</evidence>
<keyword evidence="5" id="KW-0539">Nucleus</keyword>
<keyword evidence="4" id="KW-0472">Membrane</keyword>
<feature type="non-terminal residue" evidence="7">
    <location>
        <position position="1425"/>
    </location>
</feature>